<dbReference type="Pfam" id="PF07727">
    <property type="entry name" value="RVT_2"/>
    <property type="match status" value="1"/>
</dbReference>
<dbReference type="PANTHER" id="PTHR47353:SF1">
    <property type="entry name" value="THIOREDOXIN-LIKE PROTEIN HCF164, CHLOROPLASTIC"/>
    <property type="match status" value="1"/>
</dbReference>
<dbReference type="GO" id="GO:0016671">
    <property type="term" value="F:oxidoreductase activity, acting on a sulfur group of donors, disulfide as acceptor"/>
    <property type="evidence" value="ECO:0007669"/>
    <property type="project" value="TreeGrafter"/>
</dbReference>
<feature type="domain" description="Thioredoxin" evidence="2">
    <location>
        <begin position="357"/>
        <end position="480"/>
    </location>
</feature>
<feature type="region of interest" description="Disordered" evidence="1">
    <location>
        <begin position="152"/>
        <end position="193"/>
    </location>
</feature>
<comment type="caution">
    <text evidence="3">The sequence shown here is derived from an EMBL/GenBank/DDBJ whole genome shotgun (WGS) entry which is preliminary data.</text>
</comment>
<dbReference type="AlphaFoldDB" id="A0A8J5IKH1"/>
<dbReference type="InterPro" id="IPR013103">
    <property type="entry name" value="RVT_2"/>
</dbReference>
<sequence length="512" mass="56747">MKASWCAIGAGRLLRLRWYKRSRFSEEGLGGLKGGCVRSSPCGESCHLWKWIMIYSLRSISEGDAMVIELELGRRKVGRSLGEAAREATWAIGSTKAGMARLAPSPSGFLHHHPALPLLRPRWEPPRCRIDLRLRSIGPRRGARLRCVVESEPAEPLPVESTREDDVASTLEPETTKENRQDSDGSKNVNLPEFPTRNVNRRIALTSSVAAVVIDIDSELSVAPVLSWDPLAPIPQPATCRSPLQPISSLLSSPPLVVGSPRCLVATDPLAHRLSIPLSLLKTNIPYKLDPKIAKYPDHVRRLHKALYGLKQARALGSDVSSVDVIVCKLHAKFVIKDFGALSLFCGVEVHPTSNGLLLSQQKYVIDLLSKHHMLDSKPVSTPIALTNGKPTVLEFYADWCEVCRELAPQIFQVEQQYRDRVNFVMLNVDNTKWEQELDEFGVEGIPHFAFLDKDGNEEGNIVGRLPKKYFLENVIALSNGEPTIPHAQVVGQFSNAEARKVHQVADPRSHG</sequence>
<dbReference type="SUPFAM" id="SSF52833">
    <property type="entry name" value="Thioredoxin-like"/>
    <property type="match status" value="1"/>
</dbReference>
<dbReference type="GO" id="GO:0009535">
    <property type="term" value="C:chloroplast thylakoid membrane"/>
    <property type="evidence" value="ECO:0007669"/>
    <property type="project" value="TreeGrafter"/>
</dbReference>
<accession>A0A8J5IKH1</accession>
<dbReference type="GO" id="GO:0010190">
    <property type="term" value="P:cytochrome b6f complex assembly"/>
    <property type="evidence" value="ECO:0007669"/>
    <property type="project" value="TreeGrafter"/>
</dbReference>
<feature type="compositionally biased region" description="Basic and acidic residues" evidence="1">
    <location>
        <begin position="174"/>
        <end position="185"/>
    </location>
</feature>
<dbReference type="Proteomes" id="UP000734854">
    <property type="component" value="Unassembled WGS sequence"/>
</dbReference>
<dbReference type="Gene3D" id="3.40.30.10">
    <property type="entry name" value="Glutaredoxin"/>
    <property type="match status" value="1"/>
</dbReference>
<dbReference type="InterPro" id="IPR036249">
    <property type="entry name" value="Thioredoxin-like_sf"/>
</dbReference>
<dbReference type="CDD" id="cd02950">
    <property type="entry name" value="TxlA"/>
    <property type="match status" value="1"/>
</dbReference>
<name>A0A8J5IKH1_ZINOF</name>
<evidence type="ECO:0000313" key="4">
    <source>
        <dbReference type="Proteomes" id="UP000734854"/>
    </source>
</evidence>
<dbReference type="InterPro" id="IPR044241">
    <property type="entry name" value="TxlA/HCF164"/>
</dbReference>
<dbReference type="PROSITE" id="PS51352">
    <property type="entry name" value="THIOREDOXIN_2"/>
    <property type="match status" value="1"/>
</dbReference>
<keyword evidence="4" id="KW-1185">Reference proteome</keyword>
<evidence type="ECO:0000256" key="1">
    <source>
        <dbReference type="SAM" id="MobiDB-lite"/>
    </source>
</evidence>
<evidence type="ECO:0000313" key="3">
    <source>
        <dbReference type="EMBL" id="KAG6536764.1"/>
    </source>
</evidence>
<organism evidence="3 4">
    <name type="scientific">Zingiber officinale</name>
    <name type="common">Ginger</name>
    <name type="synonym">Amomum zingiber</name>
    <dbReference type="NCBI Taxonomy" id="94328"/>
    <lineage>
        <taxon>Eukaryota</taxon>
        <taxon>Viridiplantae</taxon>
        <taxon>Streptophyta</taxon>
        <taxon>Embryophyta</taxon>
        <taxon>Tracheophyta</taxon>
        <taxon>Spermatophyta</taxon>
        <taxon>Magnoliopsida</taxon>
        <taxon>Liliopsida</taxon>
        <taxon>Zingiberales</taxon>
        <taxon>Zingiberaceae</taxon>
        <taxon>Zingiber</taxon>
    </lineage>
</organism>
<proteinExistence type="predicted"/>
<dbReference type="EMBL" id="JACMSC010000001">
    <property type="protein sequence ID" value="KAG6536764.1"/>
    <property type="molecule type" value="Genomic_DNA"/>
</dbReference>
<evidence type="ECO:0000259" key="2">
    <source>
        <dbReference type="PROSITE" id="PS51352"/>
    </source>
</evidence>
<gene>
    <name evidence="3" type="ORF">ZIOFF_001833</name>
</gene>
<dbReference type="Pfam" id="PF00085">
    <property type="entry name" value="Thioredoxin"/>
    <property type="match status" value="1"/>
</dbReference>
<protein>
    <recommendedName>
        <fullName evidence="2">Thioredoxin domain-containing protein</fullName>
    </recommendedName>
</protein>
<reference evidence="3 4" key="1">
    <citation type="submission" date="2020-08" db="EMBL/GenBank/DDBJ databases">
        <title>Plant Genome Project.</title>
        <authorList>
            <person name="Zhang R.-G."/>
        </authorList>
    </citation>
    <scope>NUCLEOTIDE SEQUENCE [LARGE SCALE GENOMIC DNA]</scope>
    <source>
        <tissue evidence="3">Rhizome</tissue>
    </source>
</reference>
<dbReference type="PANTHER" id="PTHR47353">
    <property type="entry name" value="THIOREDOXIN-LIKE PROTEIN HCF164, CHLOROPLASTIC"/>
    <property type="match status" value="1"/>
</dbReference>
<dbReference type="InterPro" id="IPR013766">
    <property type="entry name" value="Thioredoxin_domain"/>
</dbReference>